<dbReference type="SUPFAM" id="SSF101874">
    <property type="entry name" value="YceI-like"/>
    <property type="match status" value="1"/>
</dbReference>
<dbReference type="Pfam" id="PF04264">
    <property type="entry name" value="YceI"/>
    <property type="match status" value="1"/>
</dbReference>
<gene>
    <name evidence="2" type="ORF">LPB303_12560</name>
</gene>
<evidence type="ECO:0000259" key="1">
    <source>
        <dbReference type="Pfam" id="PF04264"/>
    </source>
</evidence>
<comment type="caution">
    <text evidence="2">The sequence shown here is derived from an EMBL/GenBank/DDBJ whole genome shotgun (WGS) entry which is preliminary data.</text>
</comment>
<dbReference type="InterPro" id="IPR007372">
    <property type="entry name" value="Lipid/polyisoprenoid-bd_YceI"/>
</dbReference>
<keyword evidence="3" id="KW-1185">Reference proteome</keyword>
<dbReference type="Gene3D" id="2.40.128.110">
    <property type="entry name" value="Lipid/polyisoprenoid-binding, YceI-like"/>
    <property type="match status" value="1"/>
</dbReference>
<sequence length="209" mass="22709">MKRVVVLSLLMIVAFNFSSCKSDKKSDEKGDDTIKAKKSAVVFSLEKAQNDINFVAYKTTEKIPVGGKFNTVDIISGGEGSTIKEAINNTEFSIPVSSIFTKDTSRDFKIQKLFFGVMENTKLLSGKLMITDATNGVAEIKMNGVTEKVAFTYTIEGKVFNMKATMDVTNWNGSAALASLNEACLDLHKGADGVSKTWSDVALNITSTF</sequence>
<accession>A0A176TAL1</accession>
<organism evidence="2 3">
    <name type="scientific">Polaribacter atrinae</name>
    <dbReference type="NCBI Taxonomy" id="1333662"/>
    <lineage>
        <taxon>Bacteria</taxon>
        <taxon>Pseudomonadati</taxon>
        <taxon>Bacteroidota</taxon>
        <taxon>Flavobacteriia</taxon>
        <taxon>Flavobacteriales</taxon>
        <taxon>Flavobacteriaceae</taxon>
    </lineage>
</organism>
<dbReference type="STRING" id="1333662.LPB303_12560"/>
<proteinExistence type="predicted"/>
<protein>
    <recommendedName>
        <fullName evidence="1">Lipid/polyisoprenoid-binding YceI-like domain-containing protein</fullName>
    </recommendedName>
</protein>
<dbReference type="EMBL" id="LVWE01000050">
    <property type="protein sequence ID" value="OAD44465.1"/>
    <property type="molecule type" value="Genomic_DNA"/>
</dbReference>
<dbReference type="Proteomes" id="UP000076923">
    <property type="component" value="Unassembled WGS sequence"/>
</dbReference>
<dbReference type="OrthoDB" id="5292899at2"/>
<evidence type="ECO:0000313" key="2">
    <source>
        <dbReference type="EMBL" id="OAD44465.1"/>
    </source>
</evidence>
<reference evidence="2 3" key="1">
    <citation type="submission" date="2016-02" db="EMBL/GenBank/DDBJ databases">
        <title>Draft genome sequence of Polaribacter atrinae KACC17473.</title>
        <authorList>
            <person name="Shin S.-K."/>
            <person name="Yi H."/>
        </authorList>
    </citation>
    <scope>NUCLEOTIDE SEQUENCE [LARGE SCALE GENOMIC DNA]</scope>
    <source>
        <strain evidence="2 3">KACC 17473</strain>
    </source>
</reference>
<dbReference type="InterPro" id="IPR036761">
    <property type="entry name" value="TTHA0802/YceI-like_sf"/>
</dbReference>
<dbReference type="AlphaFoldDB" id="A0A176TAL1"/>
<evidence type="ECO:0000313" key="3">
    <source>
        <dbReference type="Proteomes" id="UP000076923"/>
    </source>
</evidence>
<feature type="domain" description="Lipid/polyisoprenoid-binding YceI-like" evidence="1">
    <location>
        <begin position="44"/>
        <end position="180"/>
    </location>
</feature>
<dbReference type="RefSeq" id="WP_068450692.1">
    <property type="nucleotide sequence ID" value="NZ_CP150660.1"/>
</dbReference>
<name>A0A176TAL1_9FLAO</name>